<dbReference type="EMBL" id="JANBUY010000046">
    <property type="protein sequence ID" value="KAJ2866037.1"/>
    <property type="molecule type" value="Genomic_DNA"/>
</dbReference>
<name>A0A9W8IKM0_9FUNG</name>
<keyword evidence="2" id="KW-0238">DNA-binding</keyword>
<dbReference type="PANTHER" id="PTHR46380:SF2">
    <property type="entry name" value="CYCLIN-D-BINDING MYB-LIKE TRANSCRIPTION FACTOR 1"/>
    <property type="match status" value="1"/>
</dbReference>
<gene>
    <name evidence="4" type="ORF">GGH94_001812</name>
</gene>
<evidence type="ECO:0000256" key="2">
    <source>
        <dbReference type="ARBA" id="ARBA00023125"/>
    </source>
</evidence>
<accession>A0A9W8IKM0</accession>
<dbReference type="InterPro" id="IPR051651">
    <property type="entry name" value="DMTF1_DNA-bind_reg"/>
</dbReference>
<dbReference type="AlphaFoldDB" id="A0A9W8IKM0"/>
<dbReference type="GO" id="GO:0000976">
    <property type="term" value="F:transcription cis-regulatory region binding"/>
    <property type="evidence" value="ECO:0007669"/>
    <property type="project" value="TreeGrafter"/>
</dbReference>
<proteinExistence type="predicted"/>
<dbReference type="Proteomes" id="UP001140074">
    <property type="component" value="Unassembled WGS sequence"/>
</dbReference>
<keyword evidence="3" id="KW-0539">Nucleus</keyword>
<organism evidence="4 5">
    <name type="scientific">Coemansia aciculifera</name>
    <dbReference type="NCBI Taxonomy" id="417176"/>
    <lineage>
        <taxon>Eukaryota</taxon>
        <taxon>Fungi</taxon>
        <taxon>Fungi incertae sedis</taxon>
        <taxon>Zoopagomycota</taxon>
        <taxon>Kickxellomycotina</taxon>
        <taxon>Kickxellomycetes</taxon>
        <taxon>Kickxellales</taxon>
        <taxon>Kickxellaceae</taxon>
        <taxon>Coemansia</taxon>
    </lineage>
</organism>
<evidence type="ECO:0000256" key="1">
    <source>
        <dbReference type="ARBA" id="ARBA00004123"/>
    </source>
</evidence>
<evidence type="ECO:0008006" key="6">
    <source>
        <dbReference type="Google" id="ProtNLM"/>
    </source>
</evidence>
<comment type="caution">
    <text evidence="4">The sequence shown here is derived from an EMBL/GenBank/DDBJ whole genome shotgun (WGS) entry which is preliminary data.</text>
</comment>
<evidence type="ECO:0000313" key="4">
    <source>
        <dbReference type="EMBL" id="KAJ2866037.1"/>
    </source>
</evidence>
<comment type="subcellular location">
    <subcellularLocation>
        <location evidence="1">Nucleus</location>
    </subcellularLocation>
</comment>
<sequence>MKAMKEKIDEPDRQRYSPLQTLLPVRRLSSHSPAGPSADIQKAIVDEARLLGQHGKMIPWYRLASKYCLSIDALQTIFNQTEVDAQRRQQQSALVTKTAERHFDSVLCQCNWEAVASELDIPLIECLDLFDASNSTIQPRSLIESYGGWSTTEMARLKQFLADNYTAGSTVDWKLAGAYMNVDVLECQRVGLGTFHDTLNNVGYRRICEFRESKLSWKNVHQHFLQYPNFTQLRSRWYGLKRKQEGRTNDIIAVEWTDSERELMKDLIDRHVQSTTRSELVSIIQRELPTRSLSDIKPFTRHYAYELTAGCMRADRRIRLRELVAEYGEDWNRIGKALDVLPSKAQHNWIKCGGYAGDHSAWSLEEIRQLQRLIDSASKRRGIDALSKSFWAAADDETLLRMIDGSMMSTAAKWEQAGKAVGRSVIACKRRFKILHHSRKHIQVADDRESLVTSEVQGQFELSSAVDWPQVSQATGLGMRECLELSQYDGGKASWHYDPDSFSQSMVDRMTGFIEEHYPTPTPVSYRAVSNFMWVDMNDCIRIHDMLRGKSNWTEADYERAVALRAQGLTYKEVARHLSPTLTHSSVCNALQFYLSPKIVRKPISADEVEEINRLADEYAGKYPVVETIDKIRTQLNLGNRRGWHSTVSRLLAAHPHYQAKLSGFDYIDLANRIATGQTTTKLAAKELDVPRLALEIHVSDMNSRLFSSAWTEEETRKLLDYVQTCNSKPDCVYFSKLLGTKSSIQCSKKIFHLRHKGILSHIPKV</sequence>
<reference evidence="4" key="1">
    <citation type="submission" date="2022-07" db="EMBL/GenBank/DDBJ databases">
        <title>Phylogenomic reconstructions and comparative analyses of Kickxellomycotina fungi.</title>
        <authorList>
            <person name="Reynolds N.K."/>
            <person name="Stajich J.E."/>
            <person name="Barry K."/>
            <person name="Grigoriev I.V."/>
            <person name="Crous P."/>
            <person name="Smith M.E."/>
        </authorList>
    </citation>
    <scope>NUCLEOTIDE SEQUENCE</scope>
    <source>
        <strain evidence="4">RSA 476</strain>
    </source>
</reference>
<dbReference type="SUPFAM" id="SSF46689">
    <property type="entry name" value="Homeodomain-like"/>
    <property type="match status" value="1"/>
</dbReference>
<keyword evidence="5" id="KW-1185">Reference proteome</keyword>
<dbReference type="PANTHER" id="PTHR46380">
    <property type="entry name" value="CYCLIN-D-BINDING MYB-LIKE TRANSCRIPTION FACTOR 1"/>
    <property type="match status" value="1"/>
</dbReference>
<dbReference type="InterPro" id="IPR009057">
    <property type="entry name" value="Homeodomain-like_sf"/>
</dbReference>
<evidence type="ECO:0000313" key="5">
    <source>
        <dbReference type="Proteomes" id="UP001140074"/>
    </source>
</evidence>
<protein>
    <recommendedName>
        <fullName evidence="6">Myb-like domain-containing protein</fullName>
    </recommendedName>
</protein>
<dbReference type="GO" id="GO:0005634">
    <property type="term" value="C:nucleus"/>
    <property type="evidence" value="ECO:0007669"/>
    <property type="project" value="UniProtKB-SubCell"/>
</dbReference>
<evidence type="ECO:0000256" key="3">
    <source>
        <dbReference type="ARBA" id="ARBA00023242"/>
    </source>
</evidence>
<dbReference type="GO" id="GO:0003700">
    <property type="term" value="F:DNA-binding transcription factor activity"/>
    <property type="evidence" value="ECO:0007669"/>
    <property type="project" value="TreeGrafter"/>
</dbReference>